<dbReference type="SUPFAM" id="SSF50370">
    <property type="entry name" value="Ricin B-like lectins"/>
    <property type="match status" value="1"/>
</dbReference>
<evidence type="ECO:0008006" key="3">
    <source>
        <dbReference type="Google" id="ProtNLM"/>
    </source>
</evidence>
<gene>
    <name evidence="1" type="ORF">HYC85_026039</name>
</gene>
<evidence type="ECO:0000313" key="2">
    <source>
        <dbReference type="Proteomes" id="UP000593564"/>
    </source>
</evidence>
<comment type="caution">
    <text evidence="1">The sequence shown here is derived from an EMBL/GenBank/DDBJ whole genome shotgun (WGS) entry which is preliminary data.</text>
</comment>
<dbReference type="InterPro" id="IPR035992">
    <property type="entry name" value="Ricin_B-like_lectins"/>
</dbReference>
<dbReference type="PANTHER" id="PTHR31257">
    <property type="entry name" value="RICIN B-LIKE LECTIN EULS3"/>
    <property type="match status" value="1"/>
</dbReference>
<name>A0A7J7G2F0_CAMSI</name>
<organism evidence="1 2">
    <name type="scientific">Camellia sinensis</name>
    <name type="common">Tea plant</name>
    <name type="synonym">Thea sinensis</name>
    <dbReference type="NCBI Taxonomy" id="4442"/>
    <lineage>
        <taxon>Eukaryota</taxon>
        <taxon>Viridiplantae</taxon>
        <taxon>Streptophyta</taxon>
        <taxon>Embryophyta</taxon>
        <taxon>Tracheophyta</taxon>
        <taxon>Spermatophyta</taxon>
        <taxon>Magnoliopsida</taxon>
        <taxon>eudicotyledons</taxon>
        <taxon>Gunneridae</taxon>
        <taxon>Pentapetalae</taxon>
        <taxon>asterids</taxon>
        <taxon>Ericales</taxon>
        <taxon>Theaceae</taxon>
        <taxon>Camellia</taxon>
    </lineage>
</organism>
<evidence type="ECO:0000313" key="1">
    <source>
        <dbReference type="EMBL" id="KAF5934910.1"/>
    </source>
</evidence>
<dbReference type="CDD" id="cd23431">
    <property type="entry name" value="beta-trefoil_Ricin_AtEULS3-like"/>
    <property type="match status" value="1"/>
</dbReference>
<reference evidence="1 2" key="2">
    <citation type="submission" date="2020-07" db="EMBL/GenBank/DDBJ databases">
        <title>Genome assembly of wild tea tree DASZ reveals pedigree and selection history of tea varieties.</title>
        <authorList>
            <person name="Zhang W."/>
        </authorList>
    </citation>
    <scope>NUCLEOTIDE SEQUENCE [LARGE SCALE GENOMIC DNA]</scope>
    <source>
        <strain evidence="2">cv. G240</strain>
        <tissue evidence="1">Leaf</tissue>
    </source>
</reference>
<sequence length="164" mass="18600">MANLNLDPPVARVDNVTARITFGPEETPARRSLNFDLHWIKDEKFSTRVKDEEGFPSFALVNKATGQAIKHSVGATQPVQLIDYNPDVLDESVLWTESRDLGDGHRTIRMVNNIRLNVDAFNGDKNHGGVHDGTTIVLWEWKKGDNQRWKIVPYWVLLGRVRVG</sequence>
<proteinExistence type="predicted"/>
<reference evidence="2" key="1">
    <citation type="journal article" date="2020" name="Nat. Commun.">
        <title>Genome assembly of wild tea tree DASZ reveals pedigree and selection history of tea varieties.</title>
        <authorList>
            <person name="Zhang W."/>
            <person name="Zhang Y."/>
            <person name="Qiu H."/>
            <person name="Guo Y."/>
            <person name="Wan H."/>
            <person name="Zhang X."/>
            <person name="Scossa F."/>
            <person name="Alseekh S."/>
            <person name="Zhang Q."/>
            <person name="Wang P."/>
            <person name="Xu L."/>
            <person name="Schmidt M.H."/>
            <person name="Jia X."/>
            <person name="Li D."/>
            <person name="Zhu A."/>
            <person name="Guo F."/>
            <person name="Chen W."/>
            <person name="Ni D."/>
            <person name="Usadel B."/>
            <person name="Fernie A.R."/>
            <person name="Wen W."/>
        </authorList>
    </citation>
    <scope>NUCLEOTIDE SEQUENCE [LARGE SCALE GENOMIC DNA]</scope>
    <source>
        <strain evidence="2">cv. G240</strain>
    </source>
</reference>
<accession>A0A7J7G2F0</accession>
<dbReference type="EMBL" id="JACBKZ010000013">
    <property type="protein sequence ID" value="KAF5934910.1"/>
    <property type="molecule type" value="Genomic_DNA"/>
</dbReference>
<dbReference type="PANTHER" id="PTHR31257:SF2">
    <property type="entry name" value="RICIN B-LIKE LECTIN EULS3"/>
    <property type="match status" value="1"/>
</dbReference>
<dbReference type="AlphaFoldDB" id="A0A7J7G2F0"/>
<keyword evidence="2" id="KW-1185">Reference proteome</keyword>
<dbReference type="Proteomes" id="UP000593564">
    <property type="component" value="Unassembled WGS sequence"/>
</dbReference>
<dbReference type="Gene3D" id="2.80.10.50">
    <property type="match status" value="1"/>
</dbReference>
<dbReference type="InterPro" id="IPR040249">
    <property type="entry name" value="Ricin_B-like_lectin_EULS3-like"/>
</dbReference>
<protein>
    <recommendedName>
        <fullName evidence="3">Ricin B lectin domain-containing protein</fullName>
    </recommendedName>
</protein>